<organism evidence="1">
    <name type="scientific">Fagus sylvatica</name>
    <name type="common">Beechnut</name>
    <dbReference type="NCBI Taxonomy" id="28930"/>
    <lineage>
        <taxon>Eukaryota</taxon>
        <taxon>Viridiplantae</taxon>
        <taxon>Streptophyta</taxon>
        <taxon>Embryophyta</taxon>
        <taxon>Tracheophyta</taxon>
        <taxon>Spermatophyta</taxon>
        <taxon>Magnoliopsida</taxon>
        <taxon>eudicotyledons</taxon>
        <taxon>Gunneridae</taxon>
        <taxon>Pentapetalae</taxon>
        <taxon>rosids</taxon>
        <taxon>fabids</taxon>
        <taxon>Fagales</taxon>
        <taxon>Fagaceae</taxon>
        <taxon>Fagus</taxon>
    </lineage>
</organism>
<gene>
    <name evidence="1" type="ORF">FSB_LOCUS35093</name>
</gene>
<dbReference type="AlphaFoldDB" id="A0A2N9H6D7"/>
<dbReference type="EMBL" id="OIVN01002890">
    <property type="protein sequence ID" value="SPD07211.1"/>
    <property type="molecule type" value="Genomic_DNA"/>
</dbReference>
<protein>
    <submittedName>
        <fullName evidence="1">Uncharacterized protein</fullName>
    </submittedName>
</protein>
<sequence length="420" mass="46995">MVTLRWLWKLRTKRWPDLQHLVGQIKGAKVAAVLEFRASEAFEDLNTRYFLSGFEAFRKQELELTPSNWEWSHDVEPPLCEQARVLSSALVLPVCLSFDRRSGSIINVEFAEFDRPLYKSSSGVWFVHCLPKWMIVLRTLAGIPPVHSKAFMSTLKKGRMALILSGLASIPLCETIKPRNLLEETPKAHLLGFSFIWYLRNVLNVSSRSFSEVTLFGCYLISSDFSYSMFGWELDKEVVVMGRVTILTGQILSHVNPTSSASMGRSFSLSSFICWYVGSEWILPGHRRVGSSWICMRSWSIGVFNGVKLLNFMLETVVLFLSSVSENLGTFYLAGMGGATCTLFPMPVRGQSFLHLIVFAAGHLPAISFLIVHPAFPLRKGCFLGKVLNAGCNNLHLPFDLGHGRIGAGSVVVDSFHNCD</sequence>
<proteinExistence type="predicted"/>
<evidence type="ECO:0000313" key="1">
    <source>
        <dbReference type="EMBL" id="SPD07211.1"/>
    </source>
</evidence>
<reference evidence="1" key="1">
    <citation type="submission" date="2018-02" db="EMBL/GenBank/DDBJ databases">
        <authorList>
            <person name="Cohen D.B."/>
            <person name="Kent A.D."/>
        </authorList>
    </citation>
    <scope>NUCLEOTIDE SEQUENCE</scope>
</reference>
<name>A0A2N9H6D7_FAGSY</name>
<accession>A0A2N9H6D7</accession>